<reference evidence="1" key="1">
    <citation type="submission" date="2017-08" db="EMBL/GenBank/DDBJ databases">
        <title>Genome sequence of Candidatus Hamiltonella defensa from Acyrthosiphon pisum strain MI47.</title>
        <authorList>
            <person name="Patel V.A."/>
            <person name="Chevignon G."/>
            <person name="Russell J.A."/>
            <person name="Oliver K.M."/>
        </authorList>
    </citation>
    <scope>NUCLEOTIDE SEQUENCE</scope>
    <source>
        <strain evidence="1">MI47</strain>
    </source>
</reference>
<evidence type="ECO:0000313" key="1">
    <source>
        <dbReference type="EMBL" id="ASV34168.1"/>
    </source>
</evidence>
<dbReference type="EMBL" id="CP022932">
    <property type="protein sequence ID" value="ASV34168.1"/>
    <property type="molecule type" value="Genomic_DNA"/>
</dbReference>
<organism evidence="1 2">
    <name type="scientific">Candidatus Williamhamiltonella defendens</name>
    <dbReference type="NCBI Taxonomy" id="138072"/>
    <lineage>
        <taxon>Bacteria</taxon>
        <taxon>Pseudomonadati</taxon>
        <taxon>Pseudomonadota</taxon>
        <taxon>Gammaproteobacteria</taxon>
        <taxon>Enterobacterales</taxon>
        <taxon>Enterobacteriaceae</taxon>
        <taxon>aphid secondary symbionts</taxon>
        <taxon>Candidatus Williamhamiltonella</taxon>
    </lineage>
</organism>
<dbReference type="InterPro" id="IPR012337">
    <property type="entry name" value="RNaseH-like_sf"/>
</dbReference>
<dbReference type="AlphaFoldDB" id="A0AAC9YH68"/>
<proteinExistence type="predicted"/>
<gene>
    <name evidence="1" type="ORF">CJJ18_09670</name>
</gene>
<evidence type="ECO:0008006" key="3">
    <source>
        <dbReference type="Google" id="ProtNLM"/>
    </source>
</evidence>
<evidence type="ECO:0000313" key="2">
    <source>
        <dbReference type="Proteomes" id="UP000792865"/>
    </source>
</evidence>
<dbReference type="SUPFAM" id="SSF53098">
    <property type="entry name" value="Ribonuclease H-like"/>
    <property type="match status" value="1"/>
</dbReference>
<name>A0AAC9YH68_9ENTR</name>
<dbReference type="RefSeq" id="WP_095034671.1">
    <property type="nucleotide sequence ID" value="NZ_CAWNQP010000001.1"/>
</dbReference>
<sequence length="93" mass="10821">MAQYGRIDYVASNMSETTRDKVTVVIEAGWSVEIYYREVKQTCGIERCQARTSRTQNNHIFLAISAWFEQYKRRVSQKMSFYLISKNGSGLKP</sequence>
<dbReference type="Proteomes" id="UP000792865">
    <property type="component" value="Chromosome"/>
</dbReference>
<protein>
    <recommendedName>
        <fullName evidence="3">Transposase IS4-like domain-containing protein</fullName>
    </recommendedName>
</protein>
<accession>A0AAC9YH68</accession>